<dbReference type="UniPathway" id="UPA00031">
    <property type="reaction ID" value="UER00013"/>
</dbReference>
<dbReference type="EMBL" id="JRJU01000026">
    <property type="protein sequence ID" value="KHF38967.1"/>
    <property type="molecule type" value="Genomic_DNA"/>
</dbReference>
<dbReference type="Pfam" id="PF02811">
    <property type="entry name" value="PHP"/>
    <property type="match status" value="1"/>
</dbReference>
<dbReference type="eggNOG" id="COG1387">
    <property type="taxonomic scope" value="Bacteria"/>
</dbReference>
<evidence type="ECO:0000259" key="9">
    <source>
        <dbReference type="SMART" id="SM00481"/>
    </source>
</evidence>
<evidence type="ECO:0000256" key="8">
    <source>
        <dbReference type="RuleBase" id="RU366003"/>
    </source>
</evidence>
<gene>
    <name evidence="10" type="ORF">LQ50_18195</name>
</gene>
<dbReference type="STRING" id="333138.LQ50_18195"/>
<dbReference type="AlphaFoldDB" id="A0A0B0IDM5"/>
<dbReference type="InterPro" id="IPR004013">
    <property type="entry name" value="PHP_dom"/>
</dbReference>
<sequence length="269" mass="31065">MTKFDLHTHNQMCGHAIGTIEDYVKAGIDKGLKLIGISDHAPYFHHQEDHPQPGITMAKSEFTQYINEVLRLKEKYANQIEVLLGIESDFFPQYSGVYKQFLDEQPFDYLIGSVHFVDDISIFRKGRWDGLTNEEKVKTKERYYHLIEQSARSNMFDIFGHIDAMKGFYPEFSHIQVDAIDKTLQAIGEHEKVIEINTSGKTKDCGGWYPADGILERALFYNVGVTFGSDAHDPDRVGDEFEEVQQHLKEIGFNELHYFKNRKKYSVSI</sequence>
<comment type="pathway">
    <text evidence="1 8">Amino-acid biosynthesis; L-histidine biosynthesis; L-histidine from 5-phospho-alpha-D-ribose 1-diphosphate: step 8/9.</text>
</comment>
<dbReference type="Gene3D" id="3.20.20.140">
    <property type="entry name" value="Metal-dependent hydrolases"/>
    <property type="match status" value="1"/>
</dbReference>
<name>A0A0B0IDM5_9BACI</name>
<comment type="catalytic activity">
    <reaction evidence="7 8">
        <text>L-histidinol phosphate + H2O = L-histidinol + phosphate</text>
        <dbReference type="Rhea" id="RHEA:14465"/>
        <dbReference type="ChEBI" id="CHEBI:15377"/>
        <dbReference type="ChEBI" id="CHEBI:43474"/>
        <dbReference type="ChEBI" id="CHEBI:57699"/>
        <dbReference type="ChEBI" id="CHEBI:57980"/>
        <dbReference type="EC" id="3.1.3.15"/>
    </reaction>
</comment>
<evidence type="ECO:0000313" key="11">
    <source>
        <dbReference type="Proteomes" id="UP000030832"/>
    </source>
</evidence>
<evidence type="ECO:0000256" key="2">
    <source>
        <dbReference type="ARBA" id="ARBA00009152"/>
    </source>
</evidence>
<comment type="similarity">
    <text evidence="2 8">Belongs to the PHP hydrolase family. HisK subfamily.</text>
</comment>
<accession>A0A0B0IDM5</accession>
<dbReference type="GO" id="GO:0000105">
    <property type="term" value="P:L-histidine biosynthetic process"/>
    <property type="evidence" value="ECO:0007669"/>
    <property type="project" value="UniProtKB-UniRule"/>
</dbReference>
<dbReference type="CDD" id="cd12110">
    <property type="entry name" value="PHP_HisPPase_Hisj_like"/>
    <property type="match status" value="1"/>
</dbReference>
<dbReference type="NCBIfam" id="NF005596">
    <property type="entry name" value="PRK07328.1"/>
    <property type="match status" value="1"/>
</dbReference>
<dbReference type="InterPro" id="IPR016195">
    <property type="entry name" value="Pol/histidinol_Pase-like"/>
</dbReference>
<dbReference type="SUPFAM" id="SSF89550">
    <property type="entry name" value="PHP domain-like"/>
    <property type="match status" value="1"/>
</dbReference>
<evidence type="ECO:0000256" key="4">
    <source>
        <dbReference type="ARBA" id="ARBA00022605"/>
    </source>
</evidence>
<dbReference type="InterPro" id="IPR003141">
    <property type="entry name" value="Pol/His_phosphatase_N"/>
</dbReference>
<reference evidence="10 11" key="1">
    <citation type="submission" date="2014-09" db="EMBL/GenBank/DDBJ databases">
        <title>Genome sequencing and annotation of Bacillus Okhensis strain Kh10-101T.</title>
        <authorList>
            <person name="Prakash J.S."/>
        </authorList>
    </citation>
    <scope>NUCLEOTIDE SEQUENCE [LARGE SCALE GENOMIC DNA]</scope>
    <source>
        <strain evidence="11">Kh10-101T</strain>
    </source>
</reference>
<keyword evidence="5 8" id="KW-0378">Hydrolase</keyword>
<dbReference type="NCBIfam" id="TIGR01856">
    <property type="entry name" value="hisJ_fam"/>
    <property type="match status" value="1"/>
</dbReference>
<dbReference type="RefSeq" id="WP_034631593.1">
    <property type="nucleotide sequence ID" value="NZ_JRJU01000026.1"/>
</dbReference>
<evidence type="ECO:0000256" key="5">
    <source>
        <dbReference type="ARBA" id="ARBA00022801"/>
    </source>
</evidence>
<dbReference type="EC" id="3.1.3.15" evidence="3 8"/>
<evidence type="ECO:0000256" key="1">
    <source>
        <dbReference type="ARBA" id="ARBA00004970"/>
    </source>
</evidence>
<dbReference type="PANTHER" id="PTHR21039:SF0">
    <property type="entry name" value="HISTIDINOL-PHOSPHATASE"/>
    <property type="match status" value="1"/>
</dbReference>
<keyword evidence="4 8" id="KW-0028">Amino-acid biosynthesis</keyword>
<dbReference type="SMART" id="SM00481">
    <property type="entry name" value="POLIIIAc"/>
    <property type="match status" value="1"/>
</dbReference>
<evidence type="ECO:0000256" key="6">
    <source>
        <dbReference type="ARBA" id="ARBA00023102"/>
    </source>
</evidence>
<organism evidence="10 11">
    <name type="scientific">Halalkalibacter okhensis</name>
    <dbReference type="NCBI Taxonomy" id="333138"/>
    <lineage>
        <taxon>Bacteria</taxon>
        <taxon>Bacillati</taxon>
        <taxon>Bacillota</taxon>
        <taxon>Bacilli</taxon>
        <taxon>Bacillales</taxon>
        <taxon>Bacillaceae</taxon>
        <taxon>Halalkalibacter</taxon>
    </lineage>
</organism>
<dbReference type="Proteomes" id="UP000030832">
    <property type="component" value="Unassembled WGS sequence"/>
</dbReference>
<proteinExistence type="inferred from homology"/>
<dbReference type="PANTHER" id="PTHR21039">
    <property type="entry name" value="HISTIDINOL PHOSPHATASE-RELATED"/>
    <property type="match status" value="1"/>
</dbReference>
<feature type="domain" description="Polymerase/histidinol phosphatase N-terminal" evidence="9">
    <location>
        <begin position="4"/>
        <end position="92"/>
    </location>
</feature>
<protein>
    <recommendedName>
        <fullName evidence="3 8">Histidinol-phosphatase</fullName>
        <shortName evidence="8">HolPase</shortName>
        <ecNumber evidence="3 8">3.1.3.15</ecNumber>
    </recommendedName>
</protein>
<keyword evidence="11" id="KW-1185">Reference proteome</keyword>
<evidence type="ECO:0000256" key="7">
    <source>
        <dbReference type="ARBA" id="ARBA00049158"/>
    </source>
</evidence>
<dbReference type="GO" id="GO:0004401">
    <property type="term" value="F:histidinol-phosphatase activity"/>
    <property type="evidence" value="ECO:0007669"/>
    <property type="project" value="UniProtKB-UniRule"/>
</dbReference>
<evidence type="ECO:0000256" key="3">
    <source>
        <dbReference type="ARBA" id="ARBA00013085"/>
    </source>
</evidence>
<dbReference type="GO" id="GO:0005737">
    <property type="term" value="C:cytoplasm"/>
    <property type="evidence" value="ECO:0007669"/>
    <property type="project" value="TreeGrafter"/>
</dbReference>
<keyword evidence="6 8" id="KW-0368">Histidine biosynthesis</keyword>
<evidence type="ECO:0000313" key="10">
    <source>
        <dbReference type="EMBL" id="KHF38967.1"/>
    </source>
</evidence>
<dbReference type="InterPro" id="IPR010140">
    <property type="entry name" value="Histidinol_P_phosphatase_HisJ"/>
</dbReference>
<dbReference type="OrthoDB" id="9775255at2"/>
<comment type="caution">
    <text evidence="10">The sequence shown here is derived from an EMBL/GenBank/DDBJ whole genome shotgun (WGS) entry which is preliminary data.</text>
</comment>